<evidence type="ECO:0000256" key="1">
    <source>
        <dbReference type="PROSITE-ProRule" id="PRU00325"/>
    </source>
</evidence>
<accession>A0A6B0V909</accession>
<dbReference type="InterPro" id="IPR007527">
    <property type="entry name" value="Znf_SWIM"/>
</dbReference>
<dbReference type="PROSITE" id="PS50966">
    <property type="entry name" value="ZF_SWIM"/>
    <property type="match status" value="1"/>
</dbReference>
<name>A0A6B0V909_IXORI</name>
<reference evidence="3" key="1">
    <citation type="submission" date="2019-12" db="EMBL/GenBank/DDBJ databases">
        <title>An insight into the sialome of adult female Ixodes ricinus ticks feeding for 6 days.</title>
        <authorList>
            <person name="Perner J."/>
            <person name="Ribeiro J.M.C."/>
        </authorList>
    </citation>
    <scope>NUCLEOTIDE SEQUENCE</scope>
    <source>
        <strain evidence="3">Semi-engorged</strain>
        <tissue evidence="3">Salivary glands</tissue>
    </source>
</reference>
<dbReference type="GO" id="GO:0008270">
    <property type="term" value="F:zinc ion binding"/>
    <property type="evidence" value="ECO:0007669"/>
    <property type="project" value="UniProtKB-KW"/>
</dbReference>
<dbReference type="AlphaFoldDB" id="A0A6B0V909"/>
<keyword evidence="1" id="KW-0479">Metal-binding</keyword>
<protein>
    <recommendedName>
        <fullName evidence="2">SWIM-type domain-containing protein</fullName>
    </recommendedName>
</protein>
<evidence type="ECO:0000313" key="3">
    <source>
        <dbReference type="EMBL" id="MXU97678.1"/>
    </source>
</evidence>
<keyword evidence="1" id="KW-0863">Zinc-finger</keyword>
<dbReference type="PANTHER" id="PTHR47526:SF3">
    <property type="entry name" value="PHD-TYPE DOMAIN-CONTAINING PROTEIN"/>
    <property type="match status" value="1"/>
</dbReference>
<sequence>MATSSSADGVPVVITTGFQAVTNPQSFFRGANMTKGKLLHESGHVYDVKEVRFDGQADVTARCVPQTRLSAPAKHVELHLDNNRAIVFAQCDCRAGVAGKCKHTAAVVVYLEEDVAASKTSCARSWGIPSSKKTYPKFSRVAPNSQKGTSVSVCAMDVSHVKQFFGDLSCPHNDMLRAEEMVCAQDEEFVEQPPSPEALVLFDWPLEGLLYRNLFIEFESGGPIQKEETFLESLRSHERTVYDGSVCKSSEEIQSICRDTHLSRDTWRKERLPRITATKVCTI</sequence>
<proteinExistence type="predicted"/>
<feature type="domain" description="SWIM-type" evidence="2">
    <location>
        <begin position="76"/>
        <end position="112"/>
    </location>
</feature>
<dbReference type="EMBL" id="GIFC01015595">
    <property type="protein sequence ID" value="MXU97678.1"/>
    <property type="molecule type" value="Transcribed_RNA"/>
</dbReference>
<evidence type="ECO:0000259" key="2">
    <source>
        <dbReference type="PROSITE" id="PS50966"/>
    </source>
</evidence>
<keyword evidence="1" id="KW-0862">Zinc</keyword>
<organism evidence="3">
    <name type="scientific">Ixodes ricinus</name>
    <name type="common">Common tick</name>
    <name type="synonym">Acarus ricinus</name>
    <dbReference type="NCBI Taxonomy" id="34613"/>
    <lineage>
        <taxon>Eukaryota</taxon>
        <taxon>Metazoa</taxon>
        <taxon>Ecdysozoa</taxon>
        <taxon>Arthropoda</taxon>
        <taxon>Chelicerata</taxon>
        <taxon>Arachnida</taxon>
        <taxon>Acari</taxon>
        <taxon>Parasitiformes</taxon>
        <taxon>Ixodida</taxon>
        <taxon>Ixodoidea</taxon>
        <taxon>Ixodidae</taxon>
        <taxon>Ixodinae</taxon>
        <taxon>Ixodes</taxon>
    </lineage>
</organism>
<dbReference type="PANTHER" id="PTHR47526">
    <property type="entry name" value="ATP-DEPENDENT DNA HELICASE"/>
    <property type="match status" value="1"/>
</dbReference>